<organism evidence="2 3">
    <name type="scientific">Dreissena polymorpha</name>
    <name type="common">Zebra mussel</name>
    <name type="synonym">Mytilus polymorpha</name>
    <dbReference type="NCBI Taxonomy" id="45954"/>
    <lineage>
        <taxon>Eukaryota</taxon>
        <taxon>Metazoa</taxon>
        <taxon>Spiralia</taxon>
        <taxon>Lophotrochozoa</taxon>
        <taxon>Mollusca</taxon>
        <taxon>Bivalvia</taxon>
        <taxon>Autobranchia</taxon>
        <taxon>Heteroconchia</taxon>
        <taxon>Euheterodonta</taxon>
        <taxon>Imparidentia</taxon>
        <taxon>Neoheterodontei</taxon>
        <taxon>Myida</taxon>
        <taxon>Dreissenoidea</taxon>
        <taxon>Dreissenidae</taxon>
        <taxon>Dreissena</taxon>
    </lineage>
</organism>
<gene>
    <name evidence="2" type="ORF">DPMN_055646</name>
</gene>
<reference evidence="2" key="1">
    <citation type="journal article" date="2019" name="bioRxiv">
        <title>The Genome of the Zebra Mussel, Dreissena polymorpha: A Resource for Invasive Species Research.</title>
        <authorList>
            <person name="McCartney M.A."/>
            <person name="Auch B."/>
            <person name="Kono T."/>
            <person name="Mallez S."/>
            <person name="Zhang Y."/>
            <person name="Obille A."/>
            <person name="Becker A."/>
            <person name="Abrahante J.E."/>
            <person name="Garbe J."/>
            <person name="Badalamenti J.P."/>
            <person name="Herman A."/>
            <person name="Mangelson H."/>
            <person name="Liachko I."/>
            <person name="Sullivan S."/>
            <person name="Sone E.D."/>
            <person name="Koren S."/>
            <person name="Silverstein K.A.T."/>
            <person name="Beckman K.B."/>
            <person name="Gohl D.M."/>
        </authorList>
    </citation>
    <scope>NUCLEOTIDE SEQUENCE</scope>
    <source>
        <strain evidence="2">Duluth1</strain>
        <tissue evidence="2">Whole animal</tissue>
    </source>
</reference>
<sequence>MTTCSGRAYRRRLRTETRPAQTSTPRSNCSRVRWMPNSRQTEAKVRKAGTLALGTTHFMDA</sequence>
<accession>A0A9D4CSS1</accession>
<dbReference type="Proteomes" id="UP000828390">
    <property type="component" value="Unassembled WGS sequence"/>
</dbReference>
<protein>
    <submittedName>
        <fullName evidence="2">Uncharacterized protein</fullName>
    </submittedName>
</protein>
<dbReference type="AlphaFoldDB" id="A0A9D4CSS1"/>
<feature type="region of interest" description="Disordered" evidence="1">
    <location>
        <begin position="1"/>
        <end position="31"/>
    </location>
</feature>
<name>A0A9D4CSS1_DREPO</name>
<evidence type="ECO:0000256" key="1">
    <source>
        <dbReference type="SAM" id="MobiDB-lite"/>
    </source>
</evidence>
<reference evidence="2" key="2">
    <citation type="submission" date="2020-11" db="EMBL/GenBank/DDBJ databases">
        <authorList>
            <person name="McCartney M.A."/>
            <person name="Auch B."/>
            <person name="Kono T."/>
            <person name="Mallez S."/>
            <person name="Becker A."/>
            <person name="Gohl D.M."/>
            <person name="Silverstein K.A.T."/>
            <person name="Koren S."/>
            <person name="Bechman K.B."/>
            <person name="Herman A."/>
            <person name="Abrahante J.E."/>
            <person name="Garbe J."/>
        </authorList>
    </citation>
    <scope>NUCLEOTIDE SEQUENCE</scope>
    <source>
        <strain evidence="2">Duluth1</strain>
        <tissue evidence="2">Whole animal</tissue>
    </source>
</reference>
<feature type="compositionally biased region" description="Polar residues" evidence="1">
    <location>
        <begin position="19"/>
        <end position="30"/>
    </location>
</feature>
<evidence type="ECO:0000313" key="2">
    <source>
        <dbReference type="EMBL" id="KAH3729668.1"/>
    </source>
</evidence>
<keyword evidence="3" id="KW-1185">Reference proteome</keyword>
<comment type="caution">
    <text evidence="2">The sequence shown here is derived from an EMBL/GenBank/DDBJ whole genome shotgun (WGS) entry which is preliminary data.</text>
</comment>
<dbReference type="EMBL" id="JAIWYP010000012">
    <property type="protein sequence ID" value="KAH3729668.1"/>
    <property type="molecule type" value="Genomic_DNA"/>
</dbReference>
<evidence type="ECO:0000313" key="3">
    <source>
        <dbReference type="Proteomes" id="UP000828390"/>
    </source>
</evidence>
<proteinExistence type="predicted"/>